<dbReference type="KEGG" id="laca:LAC1533_1417"/>
<reference evidence="2 4" key="1">
    <citation type="journal article" date="2015" name="Genome Announc.">
        <title>Expanding the biotechnology potential of lactobacilli through comparative genomics of 213 strains and associated genera.</title>
        <authorList>
            <person name="Sun Z."/>
            <person name="Harris H.M."/>
            <person name="McCann A."/>
            <person name="Guo C."/>
            <person name="Argimon S."/>
            <person name="Zhang W."/>
            <person name="Yang X."/>
            <person name="Jeffery I.B."/>
            <person name="Cooney J.C."/>
            <person name="Kagawa T.F."/>
            <person name="Liu W."/>
            <person name="Song Y."/>
            <person name="Salvetti E."/>
            <person name="Wrobel A."/>
            <person name="Rasinkangas P."/>
            <person name="Parkhill J."/>
            <person name="Rea M.C."/>
            <person name="O'Sullivan O."/>
            <person name="Ritari J."/>
            <person name="Douillard F.P."/>
            <person name="Paul Ross R."/>
            <person name="Yang R."/>
            <person name="Briner A.E."/>
            <person name="Felis G.E."/>
            <person name="de Vos W.M."/>
            <person name="Barrangou R."/>
            <person name="Klaenhammer T.R."/>
            <person name="Caufield P.W."/>
            <person name="Cui Y."/>
            <person name="Zhang H."/>
            <person name="O'Toole P.W."/>
        </authorList>
    </citation>
    <scope>NUCLEOTIDE SEQUENCE [LARGE SCALE GENOMIC DNA]</scope>
    <source>
        <strain evidence="2 4">DSM 15353</strain>
    </source>
</reference>
<dbReference type="GeneID" id="95349510"/>
<sequence length="282" mass="33163">MESVLIDFLNEYYKANLKKIHDVAGNQHLAGYSQYYKTDLFVKIFKQQEMFYAEQHVDQVYCPDIFIGTVIFGENYVVVLKDRQLKEVEQKDLNEEQAYIYGRLLAEFHRNLTGKVSVPQTNESLSQQIKFKFDSLKDEKHQQKAKRVLKVIEKDLPAADQEFAKLKKVVLHGDFSIRNIMIYQGNYVLIDFERTHIGCQYEDFIKFFFYEVKDKKMRQSFIAGYQSLLEFEIPQKSCQQALLFYTALDIYSFHESHEQEKFGDMADQMLATVSDGVPVLEI</sequence>
<dbReference type="EMBL" id="LT630287">
    <property type="protein sequence ID" value="SFV40837.1"/>
    <property type="molecule type" value="Genomic_DNA"/>
</dbReference>
<evidence type="ECO:0000313" key="4">
    <source>
        <dbReference type="Proteomes" id="UP000051491"/>
    </source>
</evidence>
<dbReference type="OrthoDB" id="2288966at2"/>
<name>A0A0R2K8X6_9LACO</name>
<dbReference type="Proteomes" id="UP000190935">
    <property type="component" value="Chromosome I"/>
</dbReference>
<dbReference type="PATRIC" id="fig|89059.3.peg.1443"/>
<dbReference type="InterPro" id="IPR002575">
    <property type="entry name" value="Aminoglycoside_PTrfase"/>
</dbReference>
<dbReference type="InterPro" id="IPR011009">
    <property type="entry name" value="Kinase-like_dom_sf"/>
</dbReference>
<dbReference type="Gene3D" id="3.90.1200.10">
    <property type="match status" value="1"/>
</dbReference>
<evidence type="ECO:0000313" key="5">
    <source>
        <dbReference type="Proteomes" id="UP000190935"/>
    </source>
</evidence>
<gene>
    <name evidence="2" type="ORF">IV43_GL001342</name>
    <name evidence="3" type="ORF">LAC1533_1417</name>
</gene>
<feature type="domain" description="Aminoglycoside phosphotransferase" evidence="1">
    <location>
        <begin position="82"/>
        <end position="226"/>
    </location>
</feature>
<evidence type="ECO:0000313" key="2">
    <source>
        <dbReference type="EMBL" id="KRN83781.1"/>
    </source>
</evidence>
<reference evidence="5" key="3">
    <citation type="submission" date="2016-11" db="EMBL/GenBank/DDBJ databases">
        <authorList>
            <person name="Papadimitriou K."/>
        </authorList>
    </citation>
    <scope>NUCLEOTIDE SEQUENCE [LARGE SCALE GENOMIC DNA]</scope>
    <source>
        <strain evidence="5">ACA-DC 1533</strain>
    </source>
</reference>
<dbReference type="AlphaFoldDB" id="A0A0R2K8X6"/>
<reference evidence="3" key="2">
    <citation type="submission" date="2016-11" db="EMBL/GenBank/DDBJ databases">
        <authorList>
            <person name="Jaros S."/>
            <person name="Januszkiewicz K."/>
            <person name="Wedrychowicz H."/>
        </authorList>
    </citation>
    <scope>NUCLEOTIDE SEQUENCE [LARGE SCALE GENOMIC DNA]</scope>
    <source>
        <strain evidence="3">ACA-DC 1533</strain>
    </source>
</reference>
<evidence type="ECO:0000259" key="1">
    <source>
        <dbReference type="Pfam" id="PF01636"/>
    </source>
</evidence>
<dbReference type="STRING" id="89059.LAC1533_1417"/>
<dbReference type="EMBL" id="JQBK01000037">
    <property type="protein sequence ID" value="KRN83781.1"/>
    <property type="molecule type" value="Genomic_DNA"/>
</dbReference>
<accession>A0A0R2K8X6</accession>
<organism evidence="2 4">
    <name type="scientific">Ligilactobacillus acidipiscis</name>
    <dbReference type="NCBI Taxonomy" id="89059"/>
    <lineage>
        <taxon>Bacteria</taxon>
        <taxon>Bacillati</taxon>
        <taxon>Bacillota</taxon>
        <taxon>Bacilli</taxon>
        <taxon>Lactobacillales</taxon>
        <taxon>Lactobacillaceae</taxon>
        <taxon>Ligilactobacillus</taxon>
    </lineage>
</organism>
<dbReference type="Pfam" id="PF01636">
    <property type="entry name" value="APH"/>
    <property type="match status" value="1"/>
</dbReference>
<dbReference type="RefSeq" id="WP_010494755.1">
    <property type="nucleotide sequence ID" value="NZ_JBHUGU010000002.1"/>
</dbReference>
<dbReference type="SUPFAM" id="SSF56112">
    <property type="entry name" value="Protein kinase-like (PK-like)"/>
    <property type="match status" value="1"/>
</dbReference>
<proteinExistence type="predicted"/>
<evidence type="ECO:0000313" key="3">
    <source>
        <dbReference type="EMBL" id="SFV40837.1"/>
    </source>
</evidence>
<protein>
    <recommendedName>
        <fullName evidence="1">Aminoglycoside phosphotransferase domain-containing protein</fullName>
    </recommendedName>
</protein>
<dbReference type="Proteomes" id="UP000051491">
    <property type="component" value="Unassembled WGS sequence"/>
</dbReference>